<gene>
    <name evidence="2" type="ORF">Back2_14090</name>
</gene>
<dbReference type="KEGG" id="nbe:Back2_14090"/>
<accession>A0A3G9IFK4</accession>
<dbReference type="Proteomes" id="UP000271573">
    <property type="component" value="Chromosome"/>
</dbReference>
<feature type="transmembrane region" description="Helical" evidence="1">
    <location>
        <begin position="155"/>
        <end position="174"/>
    </location>
</feature>
<evidence type="ECO:0000256" key="1">
    <source>
        <dbReference type="SAM" id="Phobius"/>
    </source>
</evidence>
<dbReference type="InterPro" id="IPR046157">
    <property type="entry name" value="DUF6159"/>
</dbReference>
<reference evidence="2 3" key="1">
    <citation type="submission" date="2018-11" db="EMBL/GenBank/DDBJ databases">
        <title>Complete genome sequence of Nocardioides baekrokdamisoli strain KCTC 39748.</title>
        <authorList>
            <person name="Kang S.W."/>
            <person name="Lee K.C."/>
            <person name="Kim K.K."/>
            <person name="Kim J.S."/>
            <person name="Kim D.S."/>
            <person name="Ko S.H."/>
            <person name="Yang S.H."/>
            <person name="Shin Y.K."/>
            <person name="Lee J.S."/>
        </authorList>
    </citation>
    <scope>NUCLEOTIDE SEQUENCE [LARGE SCALE GENOMIC DNA]</scope>
    <source>
        <strain evidence="2 3">KCTC 39748</strain>
    </source>
</reference>
<evidence type="ECO:0000313" key="3">
    <source>
        <dbReference type="Proteomes" id="UP000271573"/>
    </source>
</evidence>
<feature type="transmembrane region" description="Helical" evidence="1">
    <location>
        <begin position="75"/>
        <end position="102"/>
    </location>
</feature>
<dbReference type="RefSeq" id="WP_125568038.1">
    <property type="nucleotide sequence ID" value="NZ_AP019307.1"/>
</dbReference>
<feature type="transmembrane region" description="Helical" evidence="1">
    <location>
        <begin position="39"/>
        <end position="63"/>
    </location>
</feature>
<keyword evidence="1" id="KW-0472">Membrane</keyword>
<dbReference type="EMBL" id="AP019307">
    <property type="protein sequence ID" value="BBH17122.1"/>
    <property type="molecule type" value="Genomic_DNA"/>
</dbReference>
<evidence type="ECO:0000313" key="2">
    <source>
        <dbReference type="EMBL" id="BBH17122.1"/>
    </source>
</evidence>
<name>A0A3G9IFK4_9ACTN</name>
<feature type="transmembrane region" description="Helical" evidence="1">
    <location>
        <begin position="205"/>
        <end position="227"/>
    </location>
</feature>
<keyword evidence="1" id="KW-1133">Transmembrane helix</keyword>
<dbReference type="AlphaFoldDB" id="A0A3G9IFK4"/>
<feature type="transmembrane region" description="Helical" evidence="1">
    <location>
        <begin position="239"/>
        <end position="261"/>
    </location>
</feature>
<keyword evidence="1" id="KW-0812">Transmembrane</keyword>
<evidence type="ECO:0008006" key="4">
    <source>
        <dbReference type="Google" id="ProtNLM"/>
    </source>
</evidence>
<feature type="transmembrane region" description="Helical" evidence="1">
    <location>
        <begin position="126"/>
        <end position="143"/>
    </location>
</feature>
<dbReference type="Pfam" id="PF19656">
    <property type="entry name" value="DUF6159"/>
    <property type="match status" value="1"/>
</dbReference>
<protein>
    <recommendedName>
        <fullName evidence="4">Glycerophosphoryl diester phosphodiesterase membrane domain-containing protein</fullName>
    </recommendedName>
</protein>
<dbReference type="OrthoDB" id="4697240at2"/>
<sequence length="295" mass="31096">MSYGEIRSPENMRPRDAAPTGKAILSASWSMLLEDKQMFWLPVISAVGSLLAAAALFIPGYLLGRQVESTPHFGFYVGAALASFGASVVAIYFQAALVIAAYDRADGGTPTVGSALAATWKVKGKVLSWALLTTTVGMAIRAFEERLGWLGRILGFLGGLAWAIASFLVVPVLVAEGLGPVQALKRSAQLLRDTWGTSLRTTLRFGVIQVVAMLALMVGVIAGIALVIPGDEPARTIGILLLTVSIVGFLALATVVAAVSTYARALIYRYAAGLPTPGVDTAVFEGAFVAKKRRR</sequence>
<organism evidence="2 3">
    <name type="scientific">Nocardioides baekrokdamisoli</name>
    <dbReference type="NCBI Taxonomy" id="1804624"/>
    <lineage>
        <taxon>Bacteria</taxon>
        <taxon>Bacillati</taxon>
        <taxon>Actinomycetota</taxon>
        <taxon>Actinomycetes</taxon>
        <taxon>Propionibacteriales</taxon>
        <taxon>Nocardioidaceae</taxon>
        <taxon>Nocardioides</taxon>
    </lineage>
</organism>
<keyword evidence="3" id="KW-1185">Reference proteome</keyword>
<proteinExistence type="predicted"/>